<evidence type="ECO:0000259" key="9">
    <source>
        <dbReference type="PROSITE" id="PS50893"/>
    </source>
</evidence>
<sequence>MKQKSWISIAFSFASQCKWRIILSVIFAIIGVFAGIVPYWCIYKIITLFVNKNIILNQILYYCIIAVLGYGVRYLFHGISTTLSHFSAYKILENIRLSLAKKLIDAPLGYVLGESVGKLKSVIVDRVETIELPLAHVIPECISNITLSISVFAYLVFIDWRMAISMLITVPIAGTAYMLMMRNFNEEYAKYMETSNYVNGVIVEYVEGIEVIKAFNQSTNSYKRFVEAIETFRDSTLAWYKGVWKYMNFGNAVLPSTFLGVLPVGLILYLNGEISPQNLVISLILSLGVVGPMMNFTNYINEAKAIEYALHDVDKLLQIPVLSNSKQDTEITDYNIKLQNVSFSYDGNMANKVLSKINCIFENKQFIALVGPSGSGKTTIARLIARFWDTTEGNIYIGGKDIKDIPISKLNELISFVTQDTYLFNCSVKENIRLGNPEATDDEVFQAAKLACCDEFIQTLEDGYDTIVGNAGNKLSGGEKQRISIARMILKNSPIVILDEATAFTDPENESKLQQSLGALSKGKLLLVIAHRLSTIKNADRIFVINSGEIQAVGKHEELLDTNNLYKNMWLAHIGAKNWSANSNGKEEL</sequence>
<feature type="transmembrane region" description="Helical" evidence="8">
    <location>
        <begin position="276"/>
        <end position="296"/>
    </location>
</feature>
<dbReference type="InterPro" id="IPR027417">
    <property type="entry name" value="P-loop_NTPase"/>
</dbReference>
<dbReference type="GO" id="GO:0005886">
    <property type="term" value="C:plasma membrane"/>
    <property type="evidence" value="ECO:0007669"/>
    <property type="project" value="UniProtKB-SubCell"/>
</dbReference>
<evidence type="ECO:0000256" key="2">
    <source>
        <dbReference type="ARBA" id="ARBA00022448"/>
    </source>
</evidence>
<feature type="domain" description="ABC transmembrane type-1" evidence="10">
    <location>
        <begin position="22"/>
        <end position="305"/>
    </location>
</feature>
<feature type="transmembrane region" description="Helical" evidence="8">
    <location>
        <begin position="249"/>
        <end position="270"/>
    </location>
</feature>
<dbReference type="Proteomes" id="UP000070383">
    <property type="component" value="Unassembled WGS sequence"/>
</dbReference>
<evidence type="ECO:0000313" key="11">
    <source>
        <dbReference type="EMBL" id="KWZ77596.1"/>
    </source>
</evidence>
<dbReference type="FunFam" id="3.40.50.300:FF:000287">
    <property type="entry name" value="Multidrug ABC transporter ATP-binding protein"/>
    <property type="match status" value="1"/>
</dbReference>
<evidence type="ECO:0000259" key="10">
    <source>
        <dbReference type="PROSITE" id="PS50929"/>
    </source>
</evidence>
<dbReference type="AlphaFoldDB" id="A0A133KDG1"/>
<dbReference type="EMBL" id="LRPM01000047">
    <property type="protein sequence ID" value="KWZ77596.1"/>
    <property type="molecule type" value="Genomic_DNA"/>
</dbReference>
<dbReference type="InterPro" id="IPR036640">
    <property type="entry name" value="ABC1_TM_sf"/>
</dbReference>
<evidence type="ECO:0000256" key="7">
    <source>
        <dbReference type="ARBA" id="ARBA00023136"/>
    </source>
</evidence>
<keyword evidence="12" id="KW-1185">Reference proteome</keyword>
<dbReference type="GO" id="GO:0016887">
    <property type="term" value="F:ATP hydrolysis activity"/>
    <property type="evidence" value="ECO:0007669"/>
    <property type="project" value="InterPro"/>
</dbReference>
<dbReference type="InterPro" id="IPR003593">
    <property type="entry name" value="AAA+_ATPase"/>
</dbReference>
<dbReference type="CDD" id="cd07346">
    <property type="entry name" value="ABC_6TM_exporters"/>
    <property type="match status" value="1"/>
</dbReference>
<feature type="transmembrane region" description="Helical" evidence="8">
    <location>
        <begin position="21"/>
        <end position="46"/>
    </location>
</feature>
<keyword evidence="5 11" id="KW-0067">ATP-binding</keyword>
<evidence type="ECO:0000256" key="8">
    <source>
        <dbReference type="SAM" id="Phobius"/>
    </source>
</evidence>
<keyword evidence="4" id="KW-0547">Nucleotide-binding</keyword>
<dbReference type="GO" id="GO:0005524">
    <property type="term" value="F:ATP binding"/>
    <property type="evidence" value="ECO:0007669"/>
    <property type="project" value="UniProtKB-KW"/>
</dbReference>
<dbReference type="SMART" id="SM00382">
    <property type="entry name" value="AAA"/>
    <property type="match status" value="1"/>
</dbReference>
<evidence type="ECO:0000256" key="4">
    <source>
        <dbReference type="ARBA" id="ARBA00022741"/>
    </source>
</evidence>
<keyword evidence="6 8" id="KW-1133">Transmembrane helix</keyword>
<dbReference type="SUPFAM" id="SSF52540">
    <property type="entry name" value="P-loop containing nucleoside triphosphate hydrolases"/>
    <property type="match status" value="1"/>
</dbReference>
<evidence type="ECO:0000256" key="1">
    <source>
        <dbReference type="ARBA" id="ARBA00004651"/>
    </source>
</evidence>
<dbReference type="RefSeq" id="WP_049691233.1">
    <property type="nucleotide sequence ID" value="NZ_KQ955281.1"/>
</dbReference>
<keyword evidence="7 8" id="KW-0472">Membrane</keyword>
<dbReference type="PROSITE" id="PS50929">
    <property type="entry name" value="ABC_TM1F"/>
    <property type="match status" value="1"/>
</dbReference>
<dbReference type="OrthoDB" id="9762778at2"/>
<dbReference type="InterPro" id="IPR003439">
    <property type="entry name" value="ABC_transporter-like_ATP-bd"/>
</dbReference>
<comment type="subcellular location">
    <subcellularLocation>
        <location evidence="1">Cell membrane</location>
        <topology evidence="1">Multi-pass membrane protein</topology>
    </subcellularLocation>
</comment>
<dbReference type="PANTHER" id="PTHR43394">
    <property type="entry name" value="ATP-DEPENDENT PERMEASE MDL1, MITOCHONDRIAL"/>
    <property type="match status" value="1"/>
</dbReference>
<dbReference type="Gene3D" id="3.40.50.300">
    <property type="entry name" value="P-loop containing nucleotide triphosphate hydrolases"/>
    <property type="match status" value="1"/>
</dbReference>
<accession>A0A133KDG1</accession>
<dbReference type="GO" id="GO:0015421">
    <property type="term" value="F:ABC-type oligopeptide transporter activity"/>
    <property type="evidence" value="ECO:0007669"/>
    <property type="project" value="TreeGrafter"/>
</dbReference>
<dbReference type="Pfam" id="PF00664">
    <property type="entry name" value="ABC_membrane"/>
    <property type="match status" value="1"/>
</dbReference>
<dbReference type="Gene3D" id="1.20.1560.10">
    <property type="entry name" value="ABC transporter type 1, transmembrane domain"/>
    <property type="match status" value="1"/>
</dbReference>
<dbReference type="InterPro" id="IPR039421">
    <property type="entry name" value="Type_1_exporter"/>
</dbReference>
<feature type="domain" description="ABC transporter" evidence="9">
    <location>
        <begin position="336"/>
        <end position="572"/>
    </location>
</feature>
<reference evidence="12" key="1">
    <citation type="submission" date="2016-01" db="EMBL/GenBank/DDBJ databases">
        <authorList>
            <person name="Mitreva M."/>
            <person name="Pepin K.H."/>
            <person name="Mihindukulasuriya K.A."/>
            <person name="Fulton R."/>
            <person name="Fronick C."/>
            <person name="O'Laughlin M."/>
            <person name="Miner T."/>
            <person name="Herter B."/>
            <person name="Rosa B.A."/>
            <person name="Cordes M."/>
            <person name="Tomlinson C."/>
            <person name="Wollam A."/>
            <person name="Palsikar V.B."/>
            <person name="Mardis E.R."/>
            <person name="Wilson R.K."/>
        </authorList>
    </citation>
    <scope>NUCLEOTIDE SEQUENCE [LARGE SCALE GENOMIC DNA]</scope>
    <source>
        <strain evidence="12">MJR8151</strain>
    </source>
</reference>
<feature type="transmembrane region" description="Helical" evidence="8">
    <location>
        <begin position="137"/>
        <end position="157"/>
    </location>
</feature>
<dbReference type="InterPro" id="IPR017871">
    <property type="entry name" value="ABC_transporter-like_CS"/>
</dbReference>
<evidence type="ECO:0000256" key="6">
    <source>
        <dbReference type="ARBA" id="ARBA00022989"/>
    </source>
</evidence>
<proteinExistence type="predicted"/>
<name>A0A133KDG1_9FIRM</name>
<dbReference type="PANTHER" id="PTHR43394:SF1">
    <property type="entry name" value="ATP-BINDING CASSETTE SUB-FAMILY B MEMBER 10, MITOCHONDRIAL"/>
    <property type="match status" value="1"/>
</dbReference>
<feature type="transmembrane region" description="Helical" evidence="8">
    <location>
        <begin position="58"/>
        <end position="76"/>
    </location>
</feature>
<feature type="transmembrane region" description="Helical" evidence="8">
    <location>
        <begin position="163"/>
        <end position="180"/>
    </location>
</feature>
<dbReference type="PROSITE" id="PS00211">
    <property type="entry name" value="ABC_TRANSPORTER_1"/>
    <property type="match status" value="1"/>
</dbReference>
<dbReference type="InterPro" id="IPR011527">
    <property type="entry name" value="ABC1_TM_dom"/>
</dbReference>
<gene>
    <name evidence="11" type="ORF">HMPREF3200_01249</name>
</gene>
<evidence type="ECO:0000256" key="5">
    <source>
        <dbReference type="ARBA" id="ARBA00022840"/>
    </source>
</evidence>
<evidence type="ECO:0000256" key="3">
    <source>
        <dbReference type="ARBA" id="ARBA00022692"/>
    </source>
</evidence>
<keyword evidence="2" id="KW-0813">Transport</keyword>
<organism evidence="11 12">
    <name type="scientific">Anaerococcus tetradius</name>
    <dbReference type="NCBI Taxonomy" id="33036"/>
    <lineage>
        <taxon>Bacteria</taxon>
        <taxon>Bacillati</taxon>
        <taxon>Bacillota</taxon>
        <taxon>Tissierellia</taxon>
        <taxon>Tissierellales</taxon>
        <taxon>Peptoniphilaceae</taxon>
        <taxon>Anaerococcus</taxon>
    </lineage>
</organism>
<dbReference type="SUPFAM" id="SSF90123">
    <property type="entry name" value="ABC transporter transmembrane region"/>
    <property type="match status" value="1"/>
</dbReference>
<comment type="caution">
    <text evidence="11">The sequence shown here is derived from an EMBL/GenBank/DDBJ whole genome shotgun (WGS) entry which is preliminary data.</text>
</comment>
<dbReference type="PATRIC" id="fig|33036.3.peg.1237"/>
<dbReference type="STRING" id="33036.HMPREF3200_01249"/>
<dbReference type="PROSITE" id="PS50893">
    <property type="entry name" value="ABC_TRANSPORTER_2"/>
    <property type="match status" value="1"/>
</dbReference>
<dbReference type="Pfam" id="PF00005">
    <property type="entry name" value="ABC_tran"/>
    <property type="match status" value="1"/>
</dbReference>
<evidence type="ECO:0000313" key="12">
    <source>
        <dbReference type="Proteomes" id="UP000070383"/>
    </source>
</evidence>
<keyword evidence="3 8" id="KW-0812">Transmembrane</keyword>
<protein>
    <submittedName>
        <fullName evidence="11">ABC transporter, ATP-binding protein</fullName>
    </submittedName>
</protein>